<feature type="domain" description="Phage FDXHR zinc binding" evidence="2">
    <location>
        <begin position="3"/>
        <end position="56"/>
    </location>
</feature>
<evidence type="ECO:0000256" key="1">
    <source>
        <dbReference type="SAM" id="MobiDB-lite"/>
    </source>
</evidence>
<accession>A0A7W5P5K9</accession>
<protein>
    <recommendedName>
        <fullName evidence="2">Phage FDXHR zinc binding domain-containing protein</fullName>
    </recommendedName>
</protein>
<evidence type="ECO:0000259" key="2">
    <source>
        <dbReference type="Pfam" id="PF24071"/>
    </source>
</evidence>
<dbReference type="InterPro" id="IPR058158">
    <property type="entry name" value="Phage_zn-bd_3"/>
</dbReference>
<dbReference type="Proteomes" id="UP000565572">
    <property type="component" value="Unassembled WGS sequence"/>
</dbReference>
<evidence type="ECO:0000313" key="4">
    <source>
        <dbReference type="Proteomes" id="UP000565572"/>
    </source>
</evidence>
<sequence>MTRCNGCSSTYSGTTVSHCTSCHESFSNAFAGDRHRIGDHGVKVGPDRRRCRTADEMLEAGLVLNARGCWTRARLDVSPLALRGAGSARGYLRYRSAPAGLGAPNGPSPSGIPVGDAA</sequence>
<proteinExistence type="predicted"/>
<comment type="caution">
    <text evidence="3">The sequence shown here is derived from an EMBL/GenBank/DDBJ whole genome shotgun (WGS) entry which is preliminary data.</text>
</comment>
<dbReference type="Pfam" id="PF24071">
    <property type="entry name" value="Phage_zn_bind_3"/>
    <property type="match status" value="1"/>
</dbReference>
<gene>
    <name evidence="3" type="ORF">FHX39_000437</name>
</gene>
<dbReference type="EMBL" id="JACHZG010000001">
    <property type="protein sequence ID" value="MBB3325493.1"/>
    <property type="molecule type" value="Genomic_DNA"/>
</dbReference>
<organism evidence="3 4">
    <name type="scientific">Microlunatus antarcticus</name>
    <dbReference type="NCBI Taxonomy" id="53388"/>
    <lineage>
        <taxon>Bacteria</taxon>
        <taxon>Bacillati</taxon>
        <taxon>Actinomycetota</taxon>
        <taxon>Actinomycetes</taxon>
        <taxon>Propionibacteriales</taxon>
        <taxon>Propionibacteriaceae</taxon>
        <taxon>Microlunatus</taxon>
    </lineage>
</organism>
<dbReference type="AlphaFoldDB" id="A0A7W5P5K9"/>
<feature type="region of interest" description="Disordered" evidence="1">
    <location>
        <begin position="97"/>
        <end position="118"/>
    </location>
</feature>
<name>A0A7W5P5K9_9ACTN</name>
<evidence type="ECO:0000313" key="3">
    <source>
        <dbReference type="EMBL" id="MBB3325493.1"/>
    </source>
</evidence>
<keyword evidence="4" id="KW-1185">Reference proteome</keyword>
<reference evidence="3 4" key="1">
    <citation type="submission" date="2020-08" db="EMBL/GenBank/DDBJ databases">
        <title>Sequencing the genomes of 1000 actinobacteria strains.</title>
        <authorList>
            <person name="Klenk H.-P."/>
        </authorList>
    </citation>
    <scope>NUCLEOTIDE SEQUENCE [LARGE SCALE GENOMIC DNA]</scope>
    <source>
        <strain evidence="3 4">DSM 11053</strain>
    </source>
</reference>